<feature type="transmembrane region" description="Helical" evidence="1">
    <location>
        <begin position="30"/>
        <end position="51"/>
    </location>
</feature>
<organism evidence="2 3">
    <name type="scientific">Latilactobacillus fuchuensis DSM 14340 = JCM 11249</name>
    <dbReference type="NCBI Taxonomy" id="1423747"/>
    <lineage>
        <taxon>Bacteria</taxon>
        <taxon>Bacillati</taxon>
        <taxon>Bacillota</taxon>
        <taxon>Bacilli</taxon>
        <taxon>Lactobacillales</taxon>
        <taxon>Lactobacillaceae</taxon>
        <taxon>Latilactobacillus</taxon>
    </lineage>
</organism>
<dbReference type="PATRIC" id="fig|1423747.3.peg.658"/>
<reference evidence="2 3" key="1">
    <citation type="journal article" date="2015" name="Genome Announc.">
        <title>Expanding the biotechnology potential of lactobacilli through comparative genomics of 213 strains and associated genera.</title>
        <authorList>
            <person name="Sun Z."/>
            <person name="Harris H.M."/>
            <person name="McCann A."/>
            <person name="Guo C."/>
            <person name="Argimon S."/>
            <person name="Zhang W."/>
            <person name="Yang X."/>
            <person name="Jeffery I.B."/>
            <person name="Cooney J.C."/>
            <person name="Kagawa T.F."/>
            <person name="Liu W."/>
            <person name="Song Y."/>
            <person name="Salvetti E."/>
            <person name="Wrobel A."/>
            <person name="Rasinkangas P."/>
            <person name="Parkhill J."/>
            <person name="Rea M.C."/>
            <person name="O'Sullivan O."/>
            <person name="Ritari J."/>
            <person name="Douillard F.P."/>
            <person name="Paul Ross R."/>
            <person name="Yang R."/>
            <person name="Briner A.E."/>
            <person name="Felis G.E."/>
            <person name="de Vos W.M."/>
            <person name="Barrangou R."/>
            <person name="Klaenhammer T.R."/>
            <person name="Caufield P.W."/>
            <person name="Cui Y."/>
            <person name="Zhang H."/>
            <person name="O'Toole P.W."/>
        </authorList>
    </citation>
    <scope>NUCLEOTIDE SEQUENCE [LARGE SCALE GENOMIC DNA]</scope>
    <source>
        <strain evidence="2 3">DSM 14340</strain>
    </source>
</reference>
<dbReference type="RefSeq" id="WP_056950118.1">
    <property type="nucleotide sequence ID" value="NZ_AZEX01000018.1"/>
</dbReference>
<dbReference type="PANTHER" id="PTHR33989">
    <property type="match status" value="1"/>
</dbReference>
<feature type="transmembrane region" description="Helical" evidence="1">
    <location>
        <begin position="75"/>
        <end position="94"/>
    </location>
</feature>
<dbReference type="InterPro" id="IPR051088">
    <property type="entry name" value="PTS_Sugar-EIIC/EIIB"/>
</dbReference>
<comment type="caution">
    <text evidence="2">The sequence shown here is derived from an EMBL/GenBank/DDBJ whole genome shotgun (WGS) entry which is preliminary data.</text>
</comment>
<evidence type="ECO:0000256" key="1">
    <source>
        <dbReference type="SAM" id="Phobius"/>
    </source>
</evidence>
<sequence>MKSNKVIDKLNQFALLVNNNKYISAVKDSFYSLIPIIITGAFATLFSSMVFDNQNGLAKINGLGWLTELKPISDAINYATLSFFTIYAVFLIGIEMGKRNKITGNFPGIIALMSYVAVNPSIFNFVDGKKTILVENVFAKLLLCQ</sequence>
<dbReference type="EMBL" id="AZEX01000018">
    <property type="protein sequence ID" value="KRL61427.1"/>
    <property type="molecule type" value="Genomic_DNA"/>
</dbReference>
<keyword evidence="1" id="KW-0472">Membrane</keyword>
<dbReference type="OrthoDB" id="1550290at2"/>
<dbReference type="Proteomes" id="UP000051264">
    <property type="component" value="Unassembled WGS sequence"/>
</dbReference>
<proteinExistence type="predicted"/>
<name>A0A0R1S571_9LACO</name>
<feature type="transmembrane region" description="Helical" evidence="1">
    <location>
        <begin position="106"/>
        <end position="126"/>
    </location>
</feature>
<evidence type="ECO:0000313" key="3">
    <source>
        <dbReference type="Proteomes" id="UP000051264"/>
    </source>
</evidence>
<gene>
    <name evidence="2" type="ORF">FC69_GL000643</name>
</gene>
<dbReference type="STRING" id="1423747.FC69_GL000643"/>
<dbReference type="PANTHER" id="PTHR33989:SF4">
    <property type="entry name" value="PTS SYSTEM N,N'-DIACETYLCHITOBIOSE-SPECIFIC EIIC COMPONENT"/>
    <property type="match status" value="1"/>
</dbReference>
<protein>
    <submittedName>
        <fullName evidence="2">Uncharacterized protein</fullName>
    </submittedName>
</protein>
<keyword evidence="1" id="KW-0812">Transmembrane</keyword>
<evidence type="ECO:0000313" key="2">
    <source>
        <dbReference type="EMBL" id="KRL61427.1"/>
    </source>
</evidence>
<dbReference type="AlphaFoldDB" id="A0A0R1S571"/>
<accession>A0A0R1S571</accession>
<keyword evidence="1" id="KW-1133">Transmembrane helix</keyword>